<dbReference type="Proteomes" id="UP000178930">
    <property type="component" value="Unassembled WGS sequence"/>
</dbReference>
<dbReference type="GO" id="GO:0009103">
    <property type="term" value="P:lipopolysaccharide biosynthetic process"/>
    <property type="evidence" value="ECO:0007669"/>
    <property type="project" value="UniProtKB-ARBA"/>
</dbReference>
<sequence length="401" mass="46600">MGHGFSWDSVEPYRPNSFRTPAYPAFIFLARYLFGHYEAVLVIQTILMFLSGWLLYLVGREFLRNKRIALWSVGIFLFMPFSLNVSVKFLTQTLFAFILILSVWSWTKFLKSQNKNYFLLTSFLLPILALTRPIAQYIPVVFVFSLACAAYLKQINLSFGRFLKLAGLMAVIFLAVLSPWLVRNYKTFGVFELSSIVPYQLYFYELPDTYALAKGISYQEAGDILKKEIDDYSGNQDFSRYMEFSSRDVLSERSRYYLSQYPLYAVASRIKNGVKFFLRDGIRYWYNDFNRSKRADIDIYKIITLNEKNLFPYLVVTERLFLAVLFLGMLASAVYMFRGETTTRLLSIFLFSLLIYFPLLTGVMASAGLRFPIEPLFILTGLGGIYKLFFKKNGKRQNPSQ</sequence>
<dbReference type="Pfam" id="PF13231">
    <property type="entry name" value="PMT_2"/>
    <property type="match status" value="1"/>
</dbReference>
<evidence type="ECO:0000313" key="10">
    <source>
        <dbReference type="EMBL" id="OGY43112.1"/>
    </source>
</evidence>
<keyword evidence="6 8" id="KW-1133">Transmembrane helix</keyword>
<feature type="transmembrane region" description="Helical" evidence="8">
    <location>
        <begin position="371"/>
        <end position="390"/>
    </location>
</feature>
<evidence type="ECO:0000256" key="5">
    <source>
        <dbReference type="ARBA" id="ARBA00022692"/>
    </source>
</evidence>
<evidence type="ECO:0000256" key="2">
    <source>
        <dbReference type="ARBA" id="ARBA00022475"/>
    </source>
</evidence>
<evidence type="ECO:0000256" key="6">
    <source>
        <dbReference type="ARBA" id="ARBA00022989"/>
    </source>
</evidence>
<comment type="caution">
    <text evidence="10">The sequence shown here is derived from an EMBL/GenBank/DDBJ whole genome shotgun (WGS) entry which is preliminary data.</text>
</comment>
<keyword evidence="4" id="KW-0808">Transferase</keyword>
<keyword evidence="2" id="KW-1003">Cell membrane</keyword>
<dbReference type="InterPro" id="IPR038731">
    <property type="entry name" value="RgtA/B/C-like"/>
</dbReference>
<feature type="transmembrane region" description="Helical" evidence="8">
    <location>
        <begin position="320"/>
        <end position="338"/>
    </location>
</feature>
<dbReference type="PANTHER" id="PTHR33908">
    <property type="entry name" value="MANNOSYLTRANSFERASE YKCB-RELATED"/>
    <property type="match status" value="1"/>
</dbReference>
<evidence type="ECO:0000256" key="4">
    <source>
        <dbReference type="ARBA" id="ARBA00022679"/>
    </source>
</evidence>
<organism evidence="10 11">
    <name type="scientific">Candidatus Buchananbacteria bacterium RIFCSPHIGHO2_01_FULL_39_14</name>
    <dbReference type="NCBI Taxonomy" id="1797532"/>
    <lineage>
        <taxon>Bacteria</taxon>
        <taxon>Candidatus Buchananiibacteriota</taxon>
    </lineage>
</organism>
<feature type="transmembrane region" description="Helical" evidence="8">
    <location>
        <begin position="68"/>
        <end position="83"/>
    </location>
</feature>
<accession>A0A1G1XT28</accession>
<evidence type="ECO:0000259" key="9">
    <source>
        <dbReference type="Pfam" id="PF13231"/>
    </source>
</evidence>
<keyword evidence="7 8" id="KW-0472">Membrane</keyword>
<reference evidence="10 11" key="1">
    <citation type="journal article" date="2016" name="Nat. Commun.">
        <title>Thousands of microbial genomes shed light on interconnected biogeochemical processes in an aquifer system.</title>
        <authorList>
            <person name="Anantharaman K."/>
            <person name="Brown C.T."/>
            <person name="Hug L.A."/>
            <person name="Sharon I."/>
            <person name="Castelle C.J."/>
            <person name="Probst A.J."/>
            <person name="Thomas B.C."/>
            <person name="Singh A."/>
            <person name="Wilkins M.J."/>
            <person name="Karaoz U."/>
            <person name="Brodie E.L."/>
            <person name="Williams K.H."/>
            <person name="Hubbard S.S."/>
            <person name="Banfield J.F."/>
        </authorList>
    </citation>
    <scope>NUCLEOTIDE SEQUENCE [LARGE SCALE GENOMIC DNA]</scope>
</reference>
<dbReference type="GO" id="GO:0016763">
    <property type="term" value="F:pentosyltransferase activity"/>
    <property type="evidence" value="ECO:0007669"/>
    <property type="project" value="TreeGrafter"/>
</dbReference>
<dbReference type="STRING" id="1797532.A2729_04805"/>
<dbReference type="PANTHER" id="PTHR33908:SF11">
    <property type="entry name" value="MEMBRANE PROTEIN"/>
    <property type="match status" value="1"/>
</dbReference>
<protein>
    <recommendedName>
        <fullName evidence="9">Glycosyltransferase RgtA/B/C/D-like domain-containing protein</fullName>
    </recommendedName>
</protein>
<keyword evidence="3" id="KW-0328">Glycosyltransferase</keyword>
<proteinExistence type="predicted"/>
<dbReference type="EMBL" id="MHIB01000041">
    <property type="protein sequence ID" value="OGY43112.1"/>
    <property type="molecule type" value="Genomic_DNA"/>
</dbReference>
<evidence type="ECO:0000256" key="8">
    <source>
        <dbReference type="SAM" id="Phobius"/>
    </source>
</evidence>
<evidence type="ECO:0000256" key="1">
    <source>
        <dbReference type="ARBA" id="ARBA00004651"/>
    </source>
</evidence>
<feature type="domain" description="Glycosyltransferase RgtA/B/C/D-like" evidence="9">
    <location>
        <begin position="20"/>
        <end position="181"/>
    </location>
</feature>
<dbReference type="InterPro" id="IPR050297">
    <property type="entry name" value="LipidA_mod_glycosyltrf_83"/>
</dbReference>
<gene>
    <name evidence="10" type="ORF">A2729_04805</name>
</gene>
<name>A0A1G1XT28_9BACT</name>
<feature type="transmembrane region" description="Helical" evidence="8">
    <location>
        <begin position="345"/>
        <end position="365"/>
    </location>
</feature>
<evidence type="ECO:0000313" key="11">
    <source>
        <dbReference type="Proteomes" id="UP000178930"/>
    </source>
</evidence>
<dbReference type="AlphaFoldDB" id="A0A1G1XT28"/>
<evidence type="ECO:0000256" key="7">
    <source>
        <dbReference type="ARBA" id="ARBA00023136"/>
    </source>
</evidence>
<feature type="transmembrane region" description="Helical" evidence="8">
    <location>
        <begin position="34"/>
        <end position="56"/>
    </location>
</feature>
<keyword evidence="5 8" id="KW-0812">Transmembrane</keyword>
<evidence type="ECO:0000256" key="3">
    <source>
        <dbReference type="ARBA" id="ARBA00022676"/>
    </source>
</evidence>
<comment type="subcellular location">
    <subcellularLocation>
        <location evidence="1">Cell membrane</location>
        <topology evidence="1">Multi-pass membrane protein</topology>
    </subcellularLocation>
</comment>
<feature type="transmembrane region" description="Helical" evidence="8">
    <location>
        <begin position="162"/>
        <end position="182"/>
    </location>
</feature>
<dbReference type="GO" id="GO:0005886">
    <property type="term" value="C:plasma membrane"/>
    <property type="evidence" value="ECO:0007669"/>
    <property type="project" value="UniProtKB-SubCell"/>
</dbReference>